<dbReference type="Pfam" id="PF12796">
    <property type="entry name" value="Ank_2"/>
    <property type="match status" value="1"/>
</dbReference>
<dbReference type="Proteomes" id="UP000179807">
    <property type="component" value="Unassembled WGS sequence"/>
</dbReference>
<dbReference type="VEuPathDB" id="TrichDB:TRFO_14538"/>
<dbReference type="InterPro" id="IPR002110">
    <property type="entry name" value="Ankyrin_rpt"/>
</dbReference>
<proteinExistence type="predicted"/>
<gene>
    <name evidence="3" type="ORF">TRFO_14538</name>
</gene>
<dbReference type="GeneID" id="94832582"/>
<dbReference type="Gene3D" id="1.25.40.20">
    <property type="entry name" value="Ankyrin repeat-containing domain"/>
    <property type="match status" value="1"/>
</dbReference>
<evidence type="ECO:0000256" key="1">
    <source>
        <dbReference type="PROSITE-ProRule" id="PRU00023"/>
    </source>
</evidence>
<dbReference type="PANTHER" id="PTHR24159">
    <property type="match status" value="1"/>
</dbReference>
<dbReference type="AlphaFoldDB" id="A0A1J4KUS4"/>
<organism evidence="3 4">
    <name type="scientific">Tritrichomonas foetus</name>
    <dbReference type="NCBI Taxonomy" id="1144522"/>
    <lineage>
        <taxon>Eukaryota</taxon>
        <taxon>Metamonada</taxon>
        <taxon>Parabasalia</taxon>
        <taxon>Tritrichomonadida</taxon>
        <taxon>Tritrichomonadidae</taxon>
        <taxon>Tritrichomonas</taxon>
    </lineage>
</organism>
<comment type="caution">
    <text evidence="3">The sequence shown here is derived from an EMBL/GenBank/DDBJ whole genome shotgun (WGS) entry which is preliminary data.</text>
</comment>
<keyword evidence="1" id="KW-0040">ANK repeat</keyword>
<keyword evidence="4" id="KW-1185">Reference proteome</keyword>
<dbReference type="PROSITE" id="PS50297">
    <property type="entry name" value="ANK_REP_REGION"/>
    <property type="match status" value="1"/>
</dbReference>
<dbReference type="RefSeq" id="XP_068368167.1">
    <property type="nucleotide sequence ID" value="XM_068497878.1"/>
</dbReference>
<dbReference type="InterPro" id="IPR036770">
    <property type="entry name" value="Ankyrin_rpt-contain_sf"/>
</dbReference>
<evidence type="ECO:0000313" key="3">
    <source>
        <dbReference type="EMBL" id="OHT15031.1"/>
    </source>
</evidence>
<evidence type="ECO:0000259" key="2">
    <source>
        <dbReference type="Pfam" id="PF11929"/>
    </source>
</evidence>
<name>A0A1J4KUS4_9EUKA</name>
<dbReference type="PROSITE" id="PS50088">
    <property type="entry name" value="ANK_REPEAT"/>
    <property type="match status" value="1"/>
</dbReference>
<dbReference type="SMART" id="SM00248">
    <property type="entry name" value="ANK"/>
    <property type="match status" value="5"/>
</dbReference>
<evidence type="ECO:0000313" key="4">
    <source>
        <dbReference type="Proteomes" id="UP000179807"/>
    </source>
</evidence>
<dbReference type="EMBL" id="MLAK01000282">
    <property type="protein sequence ID" value="OHT15031.1"/>
    <property type="molecule type" value="Genomic_DNA"/>
</dbReference>
<dbReference type="SUPFAM" id="SSF48403">
    <property type="entry name" value="Ankyrin repeat"/>
    <property type="match status" value="2"/>
</dbReference>
<reference evidence="3" key="1">
    <citation type="submission" date="2016-10" db="EMBL/GenBank/DDBJ databases">
        <authorList>
            <person name="Benchimol M."/>
            <person name="Almeida L.G."/>
            <person name="Vasconcelos A.T."/>
            <person name="Perreira-Neves A."/>
            <person name="Rosa I.A."/>
            <person name="Tasca T."/>
            <person name="Bogo M.R."/>
            <person name="de Souza W."/>
        </authorList>
    </citation>
    <scope>NUCLEOTIDE SEQUENCE [LARGE SCALE GENOMIC DNA]</scope>
    <source>
        <strain evidence="3">K</strain>
    </source>
</reference>
<dbReference type="OrthoDB" id="20872at2759"/>
<dbReference type="Pfam" id="PF11929">
    <property type="entry name" value="DUF3447"/>
    <property type="match status" value="1"/>
</dbReference>
<accession>A0A1J4KUS4</accession>
<feature type="domain" description="DUF3447" evidence="2">
    <location>
        <begin position="242"/>
        <end position="308"/>
    </location>
</feature>
<dbReference type="InterPro" id="IPR020683">
    <property type="entry name" value="DUF3447"/>
</dbReference>
<sequence length="529" mass="62595">MNNKFKFSITLSNFSNFSLTNKMQLNIPSEESLRNELELVCELQNKLFRLDESNFQDFLIYLESSIFLQDKNHLHSFIILFISFFDGVKKKRLIARRLIQEILPKIKQFYSENFEKEFTKEYDLDLRLFGTNFPDIFRITNELSYEEDDNEDEIFKNSNYRPKKVDIIEKIIMNDDFERFQDYIASSTFEIDSQAPNMVHFVDGLYTKVSLIEFAAIYGSEKIFKYIWNNSKKARKLPDLKKYVITGGNYDLVHLLEDKSVVFDDSCLARAIITHQNDLAEYLHNTYDLSYLPNLQFIIMSYNVDLLLKIYSVDLFENVEQLSLNSPFISSLECGRYDFFKYMYFIGHSMDLKFWSLNSESPLHFACKKGLVDIIQFLINIGENPCIEDINHYLPFHYAVQCGQLEVVKFFTPYVQKLENYQSIIWKCIELAVMNYQARIFMYLYELYDDMTEEKIKTILTQLLTYDNVGTLHALMTLTKIDMNWKLKDDLPVFLMAVKYSNLDMVKFLINADGFDPKVTDFIGVFRIF</sequence>
<feature type="repeat" description="ANK" evidence="1">
    <location>
        <begin position="358"/>
        <end position="390"/>
    </location>
</feature>
<dbReference type="PANTHER" id="PTHR24159:SF5">
    <property type="entry name" value="ANK_REP_REGION DOMAIN-CONTAINING PROTEIN"/>
    <property type="match status" value="1"/>
</dbReference>
<protein>
    <recommendedName>
        <fullName evidence="2">DUF3447 domain-containing protein</fullName>
    </recommendedName>
</protein>